<evidence type="ECO:0000256" key="5">
    <source>
        <dbReference type="ARBA" id="ARBA00022840"/>
    </source>
</evidence>
<evidence type="ECO:0000259" key="8">
    <source>
        <dbReference type="Pfam" id="PF24419"/>
    </source>
</evidence>
<accession>A0AA89C6D8</accession>
<dbReference type="GO" id="GO:0051731">
    <property type="term" value="F:polynucleotide 5'-hydroxyl-kinase activity"/>
    <property type="evidence" value="ECO:0007669"/>
    <property type="project" value="InterPro"/>
</dbReference>
<dbReference type="GO" id="GO:0005634">
    <property type="term" value="C:nucleus"/>
    <property type="evidence" value="ECO:0007669"/>
    <property type="project" value="TreeGrafter"/>
</dbReference>
<comment type="similarity">
    <text evidence="1">Belongs to the Clp1 family. NOL9/GRC3 subfamily.</text>
</comment>
<proteinExistence type="inferred from homology"/>
<evidence type="ECO:0000313" key="9">
    <source>
        <dbReference type="EMBL" id="KAK3101463.1"/>
    </source>
</evidence>
<keyword evidence="4" id="KW-0418">Kinase</keyword>
<keyword evidence="10" id="KW-1185">Reference proteome</keyword>
<keyword evidence="3" id="KW-0547">Nucleotide-binding</keyword>
<keyword evidence="2" id="KW-0808">Transferase</keyword>
<evidence type="ECO:0000256" key="3">
    <source>
        <dbReference type="ARBA" id="ARBA00022741"/>
    </source>
</evidence>
<name>A0AA89C6D8_PINIB</name>
<dbReference type="EMBL" id="VSWD01000005">
    <property type="protein sequence ID" value="KAK3101463.1"/>
    <property type="molecule type" value="Genomic_DNA"/>
</dbReference>
<evidence type="ECO:0000256" key="2">
    <source>
        <dbReference type="ARBA" id="ARBA00022679"/>
    </source>
</evidence>
<dbReference type="AlphaFoldDB" id="A0AA89C6D8"/>
<feature type="non-terminal residue" evidence="9">
    <location>
        <position position="1"/>
    </location>
</feature>
<feature type="domain" description="Clp1 P-loop" evidence="7">
    <location>
        <begin position="181"/>
        <end position="310"/>
    </location>
</feature>
<dbReference type="InterPro" id="IPR032319">
    <property type="entry name" value="CLP1_P"/>
</dbReference>
<dbReference type="Proteomes" id="UP001186944">
    <property type="component" value="Unassembled WGS sequence"/>
</dbReference>
<dbReference type="InterPro" id="IPR027417">
    <property type="entry name" value="P-loop_NTPase"/>
</dbReference>
<evidence type="ECO:0000259" key="7">
    <source>
        <dbReference type="Pfam" id="PF16575"/>
    </source>
</evidence>
<evidence type="ECO:0000256" key="4">
    <source>
        <dbReference type="ARBA" id="ARBA00022777"/>
    </source>
</evidence>
<reference evidence="9" key="1">
    <citation type="submission" date="2019-08" db="EMBL/GenBank/DDBJ databases">
        <title>The improved chromosome-level genome for the pearl oyster Pinctada fucata martensii using PacBio sequencing and Hi-C.</title>
        <authorList>
            <person name="Zheng Z."/>
        </authorList>
    </citation>
    <scope>NUCLEOTIDE SEQUENCE</scope>
    <source>
        <strain evidence="9">ZZ-2019</strain>
        <tissue evidence="9">Adductor muscle</tissue>
    </source>
</reference>
<dbReference type="Gene3D" id="3.40.50.300">
    <property type="entry name" value="P-loop containing nucleotide triphosphate hydrolases"/>
    <property type="match status" value="1"/>
</dbReference>
<dbReference type="PANTHER" id="PTHR12755">
    <property type="entry name" value="CLEAVAGE/POLYADENYLATION FACTOR IA SUBUNIT CLP1P"/>
    <property type="match status" value="1"/>
</dbReference>
<dbReference type="GO" id="GO:0005524">
    <property type="term" value="F:ATP binding"/>
    <property type="evidence" value="ECO:0007669"/>
    <property type="project" value="UniProtKB-KW"/>
</dbReference>
<feature type="domain" description="NOL9 N-terminal" evidence="8">
    <location>
        <begin position="3"/>
        <end position="129"/>
    </location>
</feature>
<comment type="caution">
    <text evidence="9">The sequence shown here is derived from an EMBL/GenBank/DDBJ whole genome shotgun (WGS) entry which is preliminary data.</text>
</comment>
<protein>
    <recommendedName>
        <fullName evidence="6">Polynucleotide 5'-hydroxyl-kinase NOL9</fullName>
    </recommendedName>
</protein>
<evidence type="ECO:0000256" key="1">
    <source>
        <dbReference type="ARBA" id="ARBA00011003"/>
    </source>
</evidence>
<organism evidence="9 10">
    <name type="scientific">Pinctada imbricata</name>
    <name type="common">Atlantic pearl-oyster</name>
    <name type="synonym">Pinctada martensii</name>
    <dbReference type="NCBI Taxonomy" id="66713"/>
    <lineage>
        <taxon>Eukaryota</taxon>
        <taxon>Metazoa</taxon>
        <taxon>Spiralia</taxon>
        <taxon>Lophotrochozoa</taxon>
        <taxon>Mollusca</taxon>
        <taxon>Bivalvia</taxon>
        <taxon>Autobranchia</taxon>
        <taxon>Pteriomorphia</taxon>
        <taxon>Pterioida</taxon>
        <taxon>Pterioidea</taxon>
        <taxon>Pteriidae</taxon>
        <taxon>Pinctada</taxon>
    </lineage>
</organism>
<sequence>FEEDVLLIIQEREVCLKGFCRIKCLFGGVRILGYNLNQHSEKFVDFYSPESNSLLTLSCDFPADNAEARNKLSNIYSKYRLDSHYEDGPHCGDVVIVLLRKLTSCSCDYISTIPPYTKLFSPYSGERNKHSYSELSAVGVHYVPKYSKVRRLKISEDYTFIEEKWHSALNSGVCPAVVVCGSKNTGKSTMNRFLLNSTLNRKEGLYYLECDVGQTEFSPPGCISLNYLQNPVLGKIPLCIITYYFGAVTPAGNPDYYIQCVQKCVEAYRATGAKLPLIVNTMGWNKGLGLDLLVDTLRMVQPTLVIQLNCQKRHLNFPPLTSYNIMKEEGWIQKSKSSGIDWSPSSVEHQHDLITIEAPVNPQQLDVSPLGLRPVDHRNLTILSYFSRDFHSGRTLTSAIPYVVNWSEVAIYVHNQSVPQSQILYAINMSVVALCVADLKKAHRAANDQPWQFTSLPVCHCLGFEDAEDFICIHDNDNDRLFILTAAQAHAKEGQNQ</sequence>
<evidence type="ECO:0000313" key="10">
    <source>
        <dbReference type="Proteomes" id="UP001186944"/>
    </source>
</evidence>
<dbReference type="Pfam" id="PF24419">
    <property type="entry name" value="Cupin_NOL9"/>
    <property type="match status" value="1"/>
</dbReference>
<dbReference type="InterPro" id="IPR045116">
    <property type="entry name" value="Clp1/Grc3"/>
</dbReference>
<gene>
    <name evidence="9" type="ORF">FSP39_003786</name>
</gene>
<keyword evidence="5" id="KW-0067">ATP-binding</keyword>
<evidence type="ECO:0000256" key="6">
    <source>
        <dbReference type="ARBA" id="ARBA00071212"/>
    </source>
</evidence>
<dbReference type="GO" id="GO:0000448">
    <property type="term" value="P:cleavage in ITS2 between 5.8S rRNA and LSU-rRNA of tricistronic rRNA transcript (SSU-rRNA, 5.8S rRNA, LSU-rRNA)"/>
    <property type="evidence" value="ECO:0007669"/>
    <property type="project" value="TreeGrafter"/>
</dbReference>
<dbReference type="PANTHER" id="PTHR12755:SF3">
    <property type="entry name" value="POLYNUCLEOTIDE 5'-HYDROXYL-KINASE NOL9"/>
    <property type="match status" value="1"/>
</dbReference>
<dbReference type="Pfam" id="PF16575">
    <property type="entry name" value="CLP1_P"/>
    <property type="match status" value="1"/>
</dbReference>
<dbReference type="InterPro" id="IPR057573">
    <property type="entry name" value="NOL9_N"/>
</dbReference>